<accession>A0AAV5LVM9</accession>
<evidence type="ECO:0000313" key="9">
    <source>
        <dbReference type="EMBL" id="GKV40497.1"/>
    </source>
</evidence>
<dbReference type="GO" id="GO:0003700">
    <property type="term" value="F:DNA-binding transcription factor activity"/>
    <property type="evidence" value="ECO:0007669"/>
    <property type="project" value="InterPro"/>
</dbReference>
<reference evidence="9 10" key="1">
    <citation type="journal article" date="2021" name="Commun. Biol.">
        <title>The genome of Shorea leprosula (Dipterocarpaceae) highlights the ecological relevance of drought in aseasonal tropical rainforests.</title>
        <authorList>
            <person name="Ng K.K.S."/>
            <person name="Kobayashi M.J."/>
            <person name="Fawcett J.A."/>
            <person name="Hatakeyama M."/>
            <person name="Paape T."/>
            <person name="Ng C.H."/>
            <person name="Ang C.C."/>
            <person name="Tnah L.H."/>
            <person name="Lee C.T."/>
            <person name="Nishiyama T."/>
            <person name="Sese J."/>
            <person name="O'Brien M.J."/>
            <person name="Copetti D."/>
            <person name="Mohd Noor M.I."/>
            <person name="Ong R.C."/>
            <person name="Putra M."/>
            <person name="Sireger I.Z."/>
            <person name="Indrioko S."/>
            <person name="Kosugi Y."/>
            <person name="Izuno A."/>
            <person name="Isagi Y."/>
            <person name="Lee S.L."/>
            <person name="Shimizu K.K."/>
        </authorList>
    </citation>
    <scope>NUCLEOTIDE SEQUENCE [LARGE SCALE GENOMIC DNA]</scope>
    <source>
        <strain evidence="9">214</strain>
    </source>
</reference>
<sequence length="122" mass="13875">MEEKIEESNRASARRSRTGKLKQREDLINEKIALQNENSQLVQRIGTASQRYNEMEAANDVLRAQAMELTERLRSLNSVLQLAEDVSGTTVDIPKIPVSFMEPWQLPCPVQPIMASAEMLQY</sequence>
<evidence type="ECO:0000256" key="2">
    <source>
        <dbReference type="ARBA" id="ARBA00023015"/>
    </source>
</evidence>
<feature type="coiled-coil region" evidence="6">
    <location>
        <begin position="24"/>
        <end position="86"/>
    </location>
</feature>
<dbReference type="InterPro" id="IPR045314">
    <property type="entry name" value="bZIP_plant_GBF1"/>
</dbReference>
<keyword evidence="10" id="KW-1185">Reference proteome</keyword>
<dbReference type="InterPro" id="IPR046347">
    <property type="entry name" value="bZIP_sf"/>
</dbReference>
<feature type="domain" description="BZIP" evidence="8">
    <location>
        <begin position="1"/>
        <end position="61"/>
    </location>
</feature>
<comment type="caution">
    <text evidence="9">The sequence shown here is derived from an EMBL/GenBank/DDBJ whole genome shotgun (WGS) entry which is preliminary data.</text>
</comment>
<dbReference type="Proteomes" id="UP001054252">
    <property type="component" value="Unassembled WGS sequence"/>
</dbReference>
<dbReference type="PANTHER" id="PTHR45764">
    <property type="entry name" value="BZIP TRANSCRIPTION FACTOR 44"/>
    <property type="match status" value="1"/>
</dbReference>
<evidence type="ECO:0000256" key="5">
    <source>
        <dbReference type="ARBA" id="ARBA00023242"/>
    </source>
</evidence>
<dbReference type="GO" id="GO:0045893">
    <property type="term" value="P:positive regulation of DNA-templated transcription"/>
    <property type="evidence" value="ECO:0007669"/>
    <property type="project" value="TreeGrafter"/>
</dbReference>
<gene>
    <name evidence="9" type="ORF">SLEP1_g48137</name>
</gene>
<evidence type="ECO:0000256" key="6">
    <source>
        <dbReference type="SAM" id="Coils"/>
    </source>
</evidence>
<proteinExistence type="predicted"/>
<keyword evidence="5" id="KW-0539">Nucleus</keyword>
<dbReference type="InterPro" id="IPR004827">
    <property type="entry name" value="bZIP"/>
</dbReference>
<dbReference type="PANTHER" id="PTHR45764:SF34">
    <property type="entry name" value="BZIP TRANSCRIPTION FACTOR 53"/>
    <property type="match status" value="1"/>
</dbReference>
<protein>
    <recommendedName>
        <fullName evidence="8">BZIP domain-containing protein</fullName>
    </recommendedName>
</protein>
<evidence type="ECO:0000256" key="4">
    <source>
        <dbReference type="ARBA" id="ARBA00023163"/>
    </source>
</evidence>
<keyword evidence="4" id="KW-0804">Transcription</keyword>
<dbReference type="GO" id="GO:0000976">
    <property type="term" value="F:transcription cis-regulatory region binding"/>
    <property type="evidence" value="ECO:0007669"/>
    <property type="project" value="TreeGrafter"/>
</dbReference>
<comment type="subcellular location">
    <subcellularLocation>
        <location evidence="1">Nucleus</location>
    </subcellularLocation>
</comment>
<dbReference type="SMART" id="SM00338">
    <property type="entry name" value="BRLZ"/>
    <property type="match status" value="1"/>
</dbReference>
<evidence type="ECO:0000256" key="7">
    <source>
        <dbReference type="SAM" id="MobiDB-lite"/>
    </source>
</evidence>
<evidence type="ECO:0000256" key="1">
    <source>
        <dbReference type="ARBA" id="ARBA00004123"/>
    </source>
</evidence>
<keyword evidence="2" id="KW-0805">Transcription regulation</keyword>
<name>A0AAV5LVM9_9ROSI</name>
<keyword evidence="3" id="KW-0238">DNA-binding</keyword>
<dbReference type="GO" id="GO:0046982">
    <property type="term" value="F:protein heterodimerization activity"/>
    <property type="evidence" value="ECO:0007669"/>
    <property type="project" value="UniProtKB-ARBA"/>
</dbReference>
<dbReference type="EMBL" id="BPVZ01000142">
    <property type="protein sequence ID" value="GKV40497.1"/>
    <property type="molecule type" value="Genomic_DNA"/>
</dbReference>
<dbReference type="GO" id="GO:0005634">
    <property type="term" value="C:nucleus"/>
    <property type="evidence" value="ECO:0007669"/>
    <property type="project" value="UniProtKB-SubCell"/>
</dbReference>
<evidence type="ECO:0000259" key="8">
    <source>
        <dbReference type="SMART" id="SM00338"/>
    </source>
</evidence>
<feature type="compositionally biased region" description="Basic residues" evidence="7">
    <location>
        <begin position="12"/>
        <end position="21"/>
    </location>
</feature>
<dbReference type="AlphaFoldDB" id="A0AAV5LVM9"/>
<evidence type="ECO:0000256" key="3">
    <source>
        <dbReference type="ARBA" id="ARBA00023125"/>
    </source>
</evidence>
<feature type="region of interest" description="Disordered" evidence="7">
    <location>
        <begin position="1"/>
        <end position="22"/>
    </location>
</feature>
<dbReference type="SUPFAM" id="SSF57959">
    <property type="entry name" value="Leucine zipper domain"/>
    <property type="match status" value="1"/>
</dbReference>
<organism evidence="9 10">
    <name type="scientific">Rubroshorea leprosula</name>
    <dbReference type="NCBI Taxonomy" id="152421"/>
    <lineage>
        <taxon>Eukaryota</taxon>
        <taxon>Viridiplantae</taxon>
        <taxon>Streptophyta</taxon>
        <taxon>Embryophyta</taxon>
        <taxon>Tracheophyta</taxon>
        <taxon>Spermatophyta</taxon>
        <taxon>Magnoliopsida</taxon>
        <taxon>eudicotyledons</taxon>
        <taxon>Gunneridae</taxon>
        <taxon>Pentapetalae</taxon>
        <taxon>rosids</taxon>
        <taxon>malvids</taxon>
        <taxon>Malvales</taxon>
        <taxon>Dipterocarpaceae</taxon>
        <taxon>Rubroshorea</taxon>
    </lineage>
</organism>
<dbReference type="CDD" id="cd14702">
    <property type="entry name" value="bZIP_plant_GBF1"/>
    <property type="match status" value="1"/>
</dbReference>
<keyword evidence="6" id="KW-0175">Coiled coil</keyword>
<evidence type="ECO:0000313" key="10">
    <source>
        <dbReference type="Proteomes" id="UP001054252"/>
    </source>
</evidence>